<evidence type="ECO:0000313" key="2">
    <source>
        <dbReference type="Proteomes" id="UP000293142"/>
    </source>
</evidence>
<sequence length="387" mass="43534">MKLIAIRSMEENILLCYRKWFIMIAVASCLLIQPAQPAMPVQAAPVPDVWISIKTSPASEAETKLHFRSSRKFDPLAHAAHRGPVPFLPVTDTYVTIGSEEGGISYWVDQEGNLYNSETKEKFELKKKDGKKLLDYAAYARSAHYGELIPWNDAKQLIPKKAKFKVTDMETGLSFHVQRRAGSSHADVQPLTKQDTAIMKKIYNGKWSWKRKAILVQTGDRQLAASMHGMPHGGDGIPDNDFSGHFCIHFLGSTTHGKGNLDPDHQLMLRKAAGKAGEFLNQASPNEVADTFLIALKMREQQLMRMSFSQANETQLEYFLKEDAITGINKKLPRPAKITKDMLTVDIPVDLSITREGRREQRCTYTFHMVRESASTPWKIGSITMIS</sequence>
<reference evidence="1 2" key="1">
    <citation type="submission" date="2019-02" db="EMBL/GenBank/DDBJ databases">
        <title>Paenibacillus sp. nov., isolated from surface-sterilized tissue of Thalictrum simplex L.</title>
        <authorList>
            <person name="Tuo L."/>
        </authorList>
    </citation>
    <scope>NUCLEOTIDE SEQUENCE [LARGE SCALE GENOMIC DNA]</scope>
    <source>
        <strain evidence="1 2">N2SHLJ1</strain>
    </source>
</reference>
<proteinExistence type="predicted"/>
<dbReference type="EMBL" id="SIRE01000016">
    <property type="protein sequence ID" value="TBL75701.1"/>
    <property type="molecule type" value="Genomic_DNA"/>
</dbReference>
<dbReference type="Proteomes" id="UP000293142">
    <property type="component" value="Unassembled WGS sequence"/>
</dbReference>
<comment type="caution">
    <text evidence="1">The sequence shown here is derived from an EMBL/GenBank/DDBJ whole genome shotgun (WGS) entry which is preliminary data.</text>
</comment>
<protein>
    <submittedName>
        <fullName evidence="1">Uncharacterized protein</fullName>
    </submittedName>
</protein>
<gene>
    <name evidence="1" type="ORF">EYB31_22165</name>
</gene>
<dbReference type="RefSeq" id="WP_131015612.1">
    <property type="nucleotide sequence ID" value="NZ_SIRE01000016.1"/>
</dbReference>
<dbReference type="AlphaFoldDB" id="A0A4Q9DL62"/>
<organism evidence="1 2">
    <name type="scientific">Paenibacillus thalictri</name>
    <dbReference type="NCBI Taxonomy" id="2527873"/>
    <lineage>
        <taxon>Bacteria</taxon>
        <taxon>Bacillati</taxon>
        <taxon>Bacillota</taxon>
        <taxon>Bacilli</taxon>
        <taxon>Bacillales</taxon>
        <taxon>Paenibacillaceae</taxon>
        <taxon>Paenibacillus</taxon>
    </lineage>
</organism>
<name>A0A4Q9DL62_9BACL</name>
<evidence type="ECO:0000313" key="1">
    <source>
        <dbReference type="EMBL" id="TBL75701.1"/>
    </source>
</evidence>
<keyword evidence="2" id="KW-1185">Reference proteome</keyword>
<accession>A0A4Q9DL62</accession>
<dbReference type="OrthoDB" id="529831at2"/>